<dbReference type="SUPFAM" id="SSF53474">
    <property type="entry name" value="alpha/beta-Hydrolases"/>
    <property type="match status" value="1"/>
</dbReference>
<protein>
    <recommendedName>
        <fullName evidence="3">Serine aminopeptidase S33 domain-containing protein</fullName>
    </recommendedName>
</protein>
<comment type="caution">
    <text evidence="1">The sequence shown here is derived from an EMBL/GenBank/DDBJ whole genome shotgun (WGS) entry which is preliminary data.</text>
</comment>
<dbReference type="InterPro" id="IPR029058">
    <property type="entry name" value="AB_hydrolase_fold"/>
</dbReference>
<evidence type="ECO:0000313" key="2">
    <source>
        <dbReference type="Proteomes" id="UP001476950"/>
    </source>
</evidence>
<keyword evidence="2" id="KW-1185">Reference proteome</keyword>
<accession>A0ABV0KJP5</accession>
<dbReference type="Gene3D" id="3.40.50.1820">
    <property type="entry name" value="alpha/beta hydrolase"/>
    <property type="match status" value="1"/>
</dbReference>
<reference evidence="1 2" key="1">
    <citation type="submission" date="2022-04" db="EMBL/GenBank/DDBJ databases">
        <title>Positive selection, recombination, and allopatry shape intraspecific diversity of widespread and dominant cyanobacteria.</title>
        <authorList>
            <person name="Wei J."/>
            <person name="Shu W."/>
            <person name="Hu C."/>
        </authorList>
    </citation>
    <scope>NUCLEOTIDE SEQUENCE [LARGE SCALE GENOMIC DNA]</scope>
    <source>
        <strain evidence="1 2">AS-A4</strain>
    </source>
</reference>
<evidence type="ECO:0000313" key="1">
    <source>
        <dbReference type="EMBL" id="MEP1059457.1"/>
    </source>
</evidence>
<name>A0ABV0KJP5_9CYAN</name>
<sequence length="125" mass="14306">MKLIHVHGFSELGQESLITNQYRKFAKELHWDLEIQEFKWNTLEGNPTKLVANFHESERRIKEVAVRLVEAIAVEKEEVILSGHSLGGAILLEALELHPNFSKLHSVILLGVAYPQKIHSLKFKT</sequence>
<evidence type="ECO:0008006" key="3">
    <source>
        <dbReference type="Google" id="ProtNLM"/>
    </source>
</evidence>
<dbReference type="RefSeq" id="WP_190448814.1">
    <property type="nucleotide sequence ID" value="NZ_JAMPLM010000010.1"/>
</dbReference>
<dbReference type="EMBL" id="JAMPLM010000010">
    <property type="protein sequence ID" value="MEP1059457.1"/>
    <property type="molecule type" value="Genomic_DNA"/>
</dbReference>
<proteinExistence type="predicted"/>
<organism evidence="1 2">
    <name type="scientific">Stenomitos frigidus AS-A4</name>
    <dbReference type="NCBI Taxonomy" id="2933935"/>
    <lineage>
        <taxon>Bacteria</taxon>
        <taxon>Bacillati</taxon>
        <taxon>Cyanobacteriota</taxon>
        <taxon>Cyanophyceae</taxon>
        <taxon>Leptolyngbyales</taxon>
        <taxon>Leptolyngbyaceae</taxon>
        <taxon>Stenomitos</taxon>
    </lineage>
</organism>
<gene>
    <name evidence="1" type="ORF">NDI38_13495</name>
</gene>
<dbReference type="Proteomes" id="UP001476950">
    <property type="component" value="Unassembled WGS sequence"/>
</dbReference>